<dbReference type="AlphaFoldDB" id="A0A523RWR6"/>
<gene>
    <name evidence="1" type="ORF">E3J84_04465</name>
</gene>
<comment type="caution">
    <text evidence="1">The sequence shown here is derived from an EMBL/GenBank/DDBJ whole genome shotgun (WGS) entry which is preliminary data.</text>
</comment>
<name>A0A523RWR6_UNCAE</name>
<accession>A0A523RWR6</accession>
<dbReference type="EMBL" id="SOKJ01000247">
    <property type="protein sequence ID" value="TET10081.1"/>
    <property type="molecule type" value="Genomic_DNA"/>
</dbReference>
<evidence type="ECO:0000313" key="2">
    <source>
        <dbReference type="Proteomes" id="UP000316360"/>
    </source>
</evidence>
<organism evidence="1 2">
    <name type="scientific">Aerophobetes bacterium</name>
    <dbReference type="NCBI Taxonomy" id="2030807"/>
    <lineage>
        <taxon>Bacteria</taxon>
        <taxon>Candidatus Aerophobota</taxon>
    </lineage>
</organism>
<sequence>MSIKCIGCNREIGWDGKGLFSYTCLCGSTIFYDETTGHLALPYSLIRTLSQARSLPHLDDLVGESNHTSPFKEMLIAELREKGFIWMRECEQCQKDGALERKLKREEADAVLEAEMIIRHSK</sequence>
<reference evidence="1 2" key="1">
    <citation type="submission" date="2019-03" db="EMBL/GenBank/DDBJ databases">
        <title>Metabolic potential of uncultured bacteria and archaea associated with petroleum seepage in deep-sea sediments.</title>
        <authorList>
            <person name="Dong X."/>
            <person name="Hubert C."/>
        </authorList>
    </citation>
    <scope>NUCLEOTIDE SEQUENCE [LARGE SCALE GENOMIC DNA]</scope>
    <source>
        <strain evidence="1">E44_bin7</strain>
    </source>
</reference>
<protein>
    <submittedName>
        <fullName evidence="1">Uncharacterized protein</fullName>
    </submittedName>
</protein>
<evidence type="ECO:0000313" key="1">
    <source>
        <dbReference type="EMBL" id="TET10081.1"/>
    </source>
</evidence>
<proteinExistence type="predicted"/>
<dbReference type="Proteomes" id="UP000316360">
    <property type="component" value="Unassembled WGS sequence"/>
</dbReference>